<proteinExistence type="predicted"/>
<evidence type="ECO:0000313" key="1">
    <source>
        <dbReference type="EnsemblPlants" id="AVESA.00010b.r2.4DG0721070.3.CDS"/>
    </source>
</evidence>
<keyword evidence="2" id="KW-1185">Reference proteome</keyword>
<sequence>MSWSSASSAGRRRGAAEGRAPVPYRENPMAYEPPRLCGCNPRRKAPRWISWSAQNPGRRYYVCMDAMNGRGCGYVEWHDDPLPRFWSHLLGYLRDEMWRLRASGNSARSEEDSETRTSVVDSVAQATIKAMEIELKEKDAEIARMKAKYENVIFVLFALVFGLVAGKTLMQ</sequence>
<reference evidence="1" key="2">
    <citation type="submission" date="2025-09" db="UniProtKB">
        <authorList>
            <consortium name="EnsemblPlants"/>
        </authorList>
    </citation>
    <scope>IDENTIFICATION</scope>
</reference>
<accession>A0ACD5WZH8</accession>
<dbReference type="EnsemblPlants" id="AVESA.00010b.r2.4DG0721070.3">
    <property type="protein sequence ID" value="AVESA.00010b.r2.4DG0721070.3.CDS"/>
    <property type="gene ID" value="AVESA.00010b.r2.4DG0721070"/>
</dbReference>
<evidence type="ECO:0000313" key="2">
    <source>
        <dbReference type="Proteomes" id="UP001732700"/>
    </source>
</evidence>
<protein>
    <submittedName>
        <fullName evidence="1">Uncharacterized protein</fullName>
    </submittedName>
</protein>
<organism evidence="1 2">
    <name type="scientific">Avena sativa</name>
    <name type="common">Oat</name>
    <dbReference type="NCBI Taxonomy" id="4498"/>
    <lineage>
        <taxon>Eukaryota</taxon>
        <taxon>Viridiplantae</taxon>
        <taxon>Streptophyta</taxon>
        <taxon>Embryophyta</taxon>
        <taxon>Tracheophyta</taxon>
        <taxon>Spermatophyta</taxon>
        <taxon>Magnoliopsida</taxon>
        <taxon>Liliopsida</taxon>
        <taxon>Poales</taxon>
        <taxon>Poaceae</taxon>
        <taxon>BOP clade</taxon>
        <taxon>Pooideae</taxon>
        <taxon>Poodae</taxon>
        <taxon>Poeae</taxon>
        <taxon>Poeae Chloroplast Group 1 (Aveneae type)</taxon>
        <taxon>Aveninae</taxon>
        <taxon>Avena</taxon>
    </lineage>
</organism>
<reference evidence="1" key="1">
    <citation type="submission" date="2021-05" db="EMBL/GenBank/DDBJ databases">
        <authorList>
            <person name="Scholz U."/>
            <person name="Mascher M."/>
            <person name="Fiebig A."/>
        </authorList>
    </citation>
    <scope>NUCLEOTIDE SEQUENCE [LARGE SCALE GENOMIC DNA]</scope>
</reference>
<dbReference type="Proteomes" id="UP001732700">
    <property type="component" value="Chromosome 4D"/>
</dbReference>
<name>A0ACD5WZH8_AVESA</name>